<organism evidence="2 3">
    <name type="scientific">Aphis glycines</name>
    <name type="common">Soybean aphid</name>
    <dbReference type="NCBI Taxonomy" id="307491"/>
    <lineage>
        <taxon>Eukaryota</taxon>
        <taxon>Metazoa</taxon>
        <taxon>Ecdysozoa</taxon>
        <taxon>Arthropoda</taxon>
        <taxon>Hexapoda</taxon>
        <taxon>Insecta</taxon>
        <taxon>Pterygota</taxon>
        <taxon>Neoptera</taxon>
        <taxon>Paraneoptera</taxon>
        <taxon>Hemiptera</taxon>
        <taxon>Sternorrhyncha</taxon>
        <taxon>Aphidomorpha</taxon>
        <taxon>Aphidoidea</taxon>
        <taxon>Aphididae</taxon>
        <taxon>Aphidini</taxon>
        <taxon>Aphis</taxon>
        <taxon>Aphis</taxon>
    </lineage>
</organism>
<evidence type="ECO:0000313" key="3">
    <source>
        <dbReference type="Proteomes" id="UP000475862"/>
    </source>
</evidence>
<keyword evidence="3" id="KW-1185">Reference proteome</keyword>
<feature type="region of interest" description="Disordered" evidence="1">
    <location>
        <begin position="1"/>
        <end position="33"/>
    </location>
</feature>
<dbReference type="OrthoDB" id="6022300at2759"/>
<feature type="compositionally biased region" description="Basic and acidic residues" evidence="1">
    <location>
        <begin position="1"/>
        <end position="32"/>
    </location>
</feature>
<reference evidence="2 3" key="1">
    <citation type="submission" date="2019-08" db="EMBL/GenBank/DDBJ databases">
        <title>The genome of the soybean aphid Biotype 1, its phylome, world population structure and adaptation to the North American continent.</title>
        <authorList>
            <person name="Giordano R."/>
            <person name="Donthu R.K."/>
            <person name="Hernandez A.G."/>
            <person name="Wright C.L."/>
            <person name="Zimin A.V."/>
        </authorList>
    </citation>
    <scope>NUCLEOTIDE SEQUENCE [LARGE SCALE GENOMIC DNA]</scope>
    <source>
        <tissue evidence="2">Whole aphids</tissue>
    </source>
</reference>
<dbReference type="EMBL" id="VYZN01000063">
    <property type="protein sequence ID" value="KAE9525177.1"/>
    <property type="molecule type" value="Genomic_DNA"/>
</dbReference>
<proteinExistence type="predicted"/>
<protein>
    <submittedName>
        <fullName evidence="2">Uncharacterized protein</fullName>
    </submittedName>
</protein>
<accession>A0A6G0T5K5</accession>
<dbReference type="Proteomes" id="UP000475862">
    <property type="component" value="Unassembled WGS sequence"/>
</dbReference>
<sequence length="279" mass="32996">MSFESSSRDLNQKTRRFSDEEFKPRPMKKQPDSRMVVIRETNERKLNHFEGKVFRKKEHGPSLRQEIERLKKDNLAFRYRTFNTFSGTIRIYGYNNNTTQHIKIKSSYLFVFTKMKCVLTRGKALFKMINNINIKSCSNTTKYNMICFYGKIAKYFVKYLDSSSYNIVWNTMKYLPLNDLLSNIVLDHSCVSHCDNTKCTLRRVVSRGDESRLYFKGSQNITTQQKLFLDSIVNNYMLTFILVWMIRFINFKCVMAFWSFGHDASQLFSLSNSLNAKKN</sequence>
<dbReference type="AlphaFoldDB" id="A0A6G0T5K5"/>
<evidence type="ECO:0000256" key="1">
    <source>
        <dbReference type="SAM" id="MobiDB-lite"/>
    </source>
</evidence>
<gene>
    <name evidence="2" type="ORF">AGLY_014421</name>
</gene>
<name>A0A6G0T5K5_APHGL</name>
<comment type="caution">
    <text evidence="2">The sequence shown here is derived from an EMBL/GenBank/DDBJ whole genome shotgun (WGS) entry which is preliminary data.</text>
</comment>
<evidence type="ECO:0000313" key="2">
    <source>
        <dbReference type="EMBL" id="KAE9525177.1"/>
    </source>
</evidence>